<protein>
    <submittedName>
        <fullName evidence="1">Uncharacterized protein</fullName>
    </submittedName>
</protein>
<proteinExistence type="predicted"/>
<dbReference type="PROSITE" id="PS01088">
    <property type="entry name" value="CAP_1"/>
    <property type="match status" value="1"/>
</dbReference>
<dbReference type="GO" id="GO:0003779">
    <property type="term" value="F:actin binding"/>
    <property type="evidence" value="ECO:0007669"/>
    <property type="project" value="InterPro"/>
</dbReference>
<dbReference type="Pfam" id="PF01213">
    <property type="entry name" value="CAP_N-CM"/>
    <property type="match status" value="1"/>
</dbReference>
<reference evidence="1" key="1">
    <citation type="submission" date="2020-11" db="EMBL/GenBank/DDBJ databases">
        <authorList>
            <person name="Tran Van P."/>
        </authorList>
    </citation>
    <scope>NUCLEOTIDE SEQUENCE</scope>
</reference>
<dbReference type="InterPro" id="IPR018106">
    <property type="entry name" value="CAP_CS_N"/>
</dbReference>
<accession>A0A7R9E4G9</accession>
<organism evidence="1">
    <name type="scientific">Timema monikensis</name>
    <dbReference type="NCBI Taxonomy" id="170555"/>
    <lineage>
        <taxon>Eukaryota</taxon>
        <taxon>Metazoa</taxon>
        <taxon>Ecdysozoa</taxon>
        <taxon>Arthropoda</taxon>
        <taxon>Hexapoda</taxon>
        <taxon>Insecta</taxon>
        <taxon>Pterygota</taxon>
        <taxon>Neoptera</taxon>
        <taxon>Polyneoptera</taxon>
        <taxon>Phasmatodea</taxon>
        <taxon>Timematodea</taxon>
        <taxon>Timematoidea</taxon>
        <taxon>Timematidae</taxon>
        <taxon>Timema</taxon>
    </lineage>
</organism>
<dbReference type="EMBL" id="OB793409">
    <property type="protein sequence ID" value="CAD7427226.1"/>
    <property type="molecule type" value="Genomic_DNA"/>
</dbReference>
<gene>
    <name evidence="1" type="ORF">TMSB3V08_LOCUS4079</name>
</gene>
<dbReference type="AlphaFoldDB" id="A0A7R9E4G9"/>
<sequence>MPGRQVTSTNLGFPNDVIIACYVATLTPGADPEGEPRSPMLELNYLLARLEKVTTRLEQTVASQEGNKNTVGKSSLETIQDNNKVNAYRKIIQSSLATFLKYSKIIGGDAFLQAKYVHEAFM</sequence>
<dbReference type="GO" id="GO:0007010">
    <property type="term" value="P:cytoskeleton organization"/>
    <property type="evidence" value="ECO:0007669"/>
    <property type="project" value="InterPro"/>
</dbReference>
<name>A0A7R9E4G9_9NEOP</name>
<evidence type="ECO:0000313" key="1">
    <source>
        <dbReference type="EMBL" id="CAD7427226.1"/>
    </source>
</evidence>
<dbReference type="InterPro" id="IPR013992">
    <property type="entry name" value="Adenylate_cyclase-assoc_CAP_N"/>
</dbReference>